<proteinExistence type="predicted"/>
<accession>A0ABX1SC65</accession>
<feature type="domain" description="STAS" evidence="2">
    <location>
        <begin position="76"/>
        <end position="173"/>
    </location>
</feature>
<feature type="region of interest" description="Disordered" evidence="1">
    <location>
        <begin position="39"/>
        <end position="61"/>
    </location>
</feature>
<evidence type="ECO:0000256" key="1">
    <source>
        <dbReference type="SAM" id="MobiDB-lite"/>
    </source>
</evidence>
<name>A0ABX1SC65_9PSEU</name>
<sequence length="355" mass="38299">MLHDRSLPCSTHPPLRRARTLARRLPGLLHGFPELILGSPRETRRGTEGYGGAPPSAAGRPSRWFDVTVHRPTGTVAVLRAAGTLDSHTAPLLEVAVEEQVSTPTQVVVVDLRDVDYFGGSGLRCLMRIRALAGDAWLRVVCHRRPVGQALTVLGLADALDLYPDLELALAGPDHTAPTGPVRLSGLTRAQPPATAESAALLSNHVHIAVLQYLEAVAGALNRRDVAVSGVETITASEGLFGGRLGLGRNRVGAGDTDEVVELRWDEIGGWEVALRPHRERPRKTWRFLGEQLAPSPHHVSAFTDALLRGADVGVPESTQFRSPDEDLHALVALLETATARPEPLYLQHVGYPPR</sequence>
<gene>
    <name evidence="3" type="ORF">HF526_17850</name>
</gene>
<evidence type="ECO:0000259" key="2">
    <source>
        <dbReference type="PROSITE" id="PS50801"/>
    </source>
</evidence>
<dbReference type="Pfam" id="PF19809">
    <property type="entry name" value="DUF6292"/>
    <property type="match status" value="1"/>
</dbReference>
<dbReference type="CDD" id="cd07043">
    <property type="entry name" value="STAS_anti-anti-sigma_factors"/>
    <property type="match status" value="1"/>
</dbReference>
<reference evidence="3 4" key="1">
    <citation type="submission" date="2020-04" db="EMBL/GenBank/DDBJ databases">
        <authorList>
            <person name="Klaysubun C."/>
            <person name="Duangmal K."/>
            <person name="Lipun K."/>
        </authorList>
    </citation>
    <scope>NUCLEOTIDE SEQUENCE [LARGE SCALE GENOMIC DNA]</scope>
    <source>
        <strain evidence="3 4">K10HN5</strain>
    </source>
</reference>
<dbReference type="PANTHER" id="PTHR33495:SF2">
    <property type="entry name" value="ANTI-SIGMA FACTOR ANTAGONIST TM_1081-RELATED"/>
    <property type="match status" value="1"/>
</dbReference>
<dbReference type="RefSeq" id="WP_169382601.1">
    <property type="nucleotide sequence ID" value="NZ_JAAXLA010000032.1"/>
</dbReference>
<dbReference type="SUPFAM" id="SSF52091">
    <property type="entry name" value="SpoIIaa-like"/>
    <property type="match status" value="1"/>
</dbReference>
<dbReference type="PROSITE" id="PS50801">
    <property type="entry name" value="STAS"/>
    <property type="match status" value="1"/>
</dbReference>
<dbReference type="PANTHER" id="PTHR33495">
    <property type="entry name" value="ANTI-SIGMA FACTOR ANTAGONIST TM_1081-RELATED-RELATED"/>
    <property type="match status" value="1"/>
</dbReference>
<dbReference type="EMBL" id="JAAXLA010000032">
    <property type="protein sequence ID" value="NMH99160.1"/>
    <property type="molecule type" value="Genomic_DNA"/>
</dbReference>
<dbReference type="Pfam" id="PF01740">
    <property type="entry name" value="STAS"/>
    <property type="match status" value="1"/>
</dbReference>
<keyword evidence="4" id="KW-1185">Reference proteome</keyword>
<dbReference type="Proteomes" id="UP000820669">
    <property type="component" value="Unassembled WGS sequence"/>
</dbReference>
<dbReference type="InterPro" id="IPR036513">
    <property type="entry name" value="STAS_dom_sf"/>
</dbReference>
<dbReference type="InterPro" id="IPR002645">
    <property type="entry name" value="STAS_dom"/>
</dbReference>
<evidence type="ECO:0000313" key="4">
    <source>
        <dbReference type="Proteomes" id="UP000820669"/>
    </source>
</evidence>
<comment type="caution">
    <text evidence="3">The sequence shown here is derived from an EMBL/GenBank/DDBJ whole genome shotgun (WGS) entry which is preliminary data.</text>
</comment>
<protein>
    <submittedName>
        <fullName evidence="3">STAS domain-containing protein</fullName>
    </submittedName>
</protein>
<dbReference type="InterPro" id="IPR046259">
    <property type="entry name" value="DUF6292"/>
</dbReference>
<dbReference type="Gene3D" id="3.30.750.24">
    <property type="entry name" value="STAS domain"/>
    <property type="match status" value="1"/>
</dbReference>
<evidence type="ECO:0000313" key="3">
    <source>
        <dbReference type="EMBL" id="NMH99160.1"/>
    </source>
</evidence>
<organism evidence="3 4">
    <name type="scientific">Pseudonocardia acidicola</name>
    <dbReference type="NCBI Taxonomy" id="2724939"/>
    <lineage>
        <taxon>Bacteria</taxon>
        <taxon>Bacillati</taxon>
        <taxon>Actinomycetota</taxon>
        <taxon>Actinomycetes</taxon>
        <taxon>Pseudonocardiales</taxon>
        <taxon>Pseudonocardiaceae</taxon>
        <taxon>Pseudonocardia</taxon>
    </lineage>
</organism>